<dbReference type="InParanoid" id="E0VP53"/>
<dbReference type="EMBL" id="AAZO01004088">
    <property type="status" value="NOT_ANNOTATED_CDS"/>
    <property type="molecule type" value="Genomic_DNA"/>
</dbReference>
<protein>
    <submittedName>
        <fullName evidence="2 3">Uncharacterized protein</fullName>
    </submittedName>
</protein>
<gene>
    <name evidence="3" type="primary">8231984</name>
    <name evidence="2" type="ORF">Phum_PHUM351800</name>
</gene>
<reference evidence="2" key="1">
    <citation type="submission" date="2007-04" db="EMBL/GenBank/DDBJ databases">
        <title>Annotation of Pediculus humanus corporis strain USDA.</title>
        <authorList>
            <person name="Kirkness E."/>
            <person name="Hannick L."/>
            <person name="Hass B."/>
            <person name="Bruggner R."/>
            <person name="Lawson D."/>
            <person name="Bidwell S."/>
            <person name="Joardar V."/>
            <person name="Caler E."/>
            <person name="Walenz B."/>
            <person name="Inman J."/>
            <person name="Schobel S."/>
            <person name="Galinsky K."/>
            <person name="Amedeo P."/>
            <person name="Strausberg R."/>
        </authorList>
    </citation>
    <scope>NUCLEOTIDE SEQUENCE</scope>
    <source>
        <strain evidence="2">USDA</strain>
    </source>
</reference>
<dbReference type="KEGG" id="phu:Phum_PHUM351800"/>
<dbReference type="Proteomes" id="UP000009046">
    <property type="component" value="Unassembled WGS sequence"/>
</dbReference>
<reference evidence="3" key="3">
    <citation type="submission" date="2020-05" db="UniProtKB">
        <authorList>
            <consortium name="EnsemblMetazoa"/>
        </authorList>
    </citation>
    <scope>IDENTIFICATION</scope>
    <source>
        <strain evidence="3">USDA</strain>
    </source>
</reference>
<proteinExistence type="predicted"/>
<accession>E0VP53</accession>
<dbReference type="OrthoDB" id="8123125at2759"/>
<evidence type="ECO:0000313" key="4">
    <source>
        <dbReference type="Proteomes" id="UP000009046"/>
    </source>
</evidence>
<dbReference type="AlphaFoldDB" id="E0VP53"/>
<dbReference type="HOGENOM" id="CLU_164905_0_0_1"/>
<organism>
    <name type="scientific">Pediculus humanus subsp. corporis</name>
    <name type="common">Body louse</name>
    <dbReference type="NCBI Taxonomy" id="121224"/>
    <lineage>
        <taxon>Eukaryota</taxon>
        <taxon>Metazoa</taxon>
        <taxon>Ecdysozoa</taxon>
        <taxon>Arthropoda</taxon>
        <taxon>Hexapoda</taxon>
        <taxon>Insecta</taxon>
        <taxon>Pterygota</taxon>
        <taxon>Neoptera</taxon>
        <taxon>Paraneoptera</taxon>
        <taxon>Psocodea</taxon>
        <taxon>Troctomorpha</taxon>
        <taxon>Phthiraptera</taxon>
        <taxon>Anoplura</taxon>
        <taxon>Pediculidae</taxon>
        <taxon>Pediculus</taxon>
    </lineage>
</organism>
<dbReference type="eggNOG" id="ENOG502S8UZ">
    <property type="taxonomic scope" value="Eukaryota"/>
</dbReference>
<evidence type="ECO:0000313" key="2">
    <source>
        <dbReference type="EMBL" id="EEB15159.1"/>
    </source>
</evidence>
<dbReference type="EMBL" id="DS235354">
    <property type="protein sequence ID" value="EEB15159.1"/>
    <property type="molecule type" value="Genomic_DNA"/>
</dbReference>
<evidence type="ECO:0000256" key="1">
    <source>
        <dbReference type="SAM" id="MobiDB-lite"/>
    </source>
</evidence>
<name>E0VP53_PEDHC</name>
<feature type="region of interest" description="Disordered" evidence="1">
    <location>
        <begin position="41"/>
        <end position="64"/>
    </location>
</feature>
<dbReference type="EnsemblMetazoa" id="PHUM351800-RA">
    <property type="protein sequence ID" value="PHUM351800-PA"/>
    <property type="gene ID" value="PHUM351800"/>
</dbReference>
<dbReference type="VEuPathDB" id="VectorBase:PHUM351800"/>
<sequence>MVSRERRFGRLNSTFGSSHSASSAYQKWPTWHVSVSLRVSSRSLAGPRSTSRSGSPPDCASRTSPKMFVQVRVLTHLNYPEGNFRRNQLTDDSISLSPLCPVQEIDLHVRISTDLHQGFP</sequence>
<dbReference type="OMA" id="CPRSINF"/>
<evidence type="ECO:0000313" key="3">
    <source>
        <dbReference type="EnsemblMetazoa" id="PHUM351800-PA"/>
    </source>
</evidence>
<reference evidence="2" key="2">
    <citation type="submission" date="2007-04" db="EMBL/GenBank/DDBJ databases">
        <title>The genome of the human body louse.</title>
        <authorList>
            <consortium name="The Human Body Louse Genome Consortium"/>
            <person name="Kirkness E."/>
            <person name="Walenz B."/>
            <person name="Hass B."/>
            <person name="Bruggner R."/>
            <person name="Strausberg R."/>
        </authorList>
    </citation>
    <scope>NUCLEOTIDE SEQUENCE</scope>
    <source>
        <strain evidence="2">USDA</strain>
    </source>
</reference>
<keyword evidence="4" id="KW-1185">Reference proteome</keyword>
<feature type="compositionally biased region" description="Low complexity" evidence="1">
    <location>
        <begin position="41"/>
        <end position="57"/>
    </location>
</feature>